<accession>A0AAY4D034</accession>
<organism evidence="3 4">
    <name type="scientific">Denticeps clupeoides</name>
    <name type="common">denticle herring</name>
    <dbReference type="NCBI Taxonomy" id="299321"/>
    <lineage>
        <taxon>Eukaryota</taxon>
        <taxon>Metazoa</taxon>
        <taxon>Chordata</taxon>
        <taxon>Craniata</taxon>
        <taxon>Vertebrata</taxon>
        <taxon>Euteleostomi</taxon>
        <taxon>Actinopterygii</taxon>
        <taxon>Neopterygii</taxon>
        <taxon>Teleostei</taxon>
        <taxon>Clupei</taxon>
        <taxon>Clupeiformes</taxon>
        <taxon>Denticipitoidei</taxon>
        <taxon>Denticipitidae</taxon>
        <taxon>Denticeps</taxon>
    </lineage>
</organism>
<proteinExistence type="predicted"/>
<protein>
    <recommendedName>
        <fullName evidence="2">PiggyBac transposable element-derived protein domain-containing protein</fullName>
    </recommendedName>
</protein>
<evidence type="ECO:0000259" key="2">
    <source>
        <dbReference type="Pfam" id="PF13843"/>
    </source>
</evidence>
<dbReference type="PANTHER" id="PTHR46599:SF3">
    <property type="entry name" value="PIGGYBAC TRANSPOSABLE ELEMENT-DERIVED PROTEIN 4"/>
    <property type="match status" value="1"/>
</dbReference>
<dbReference type="PANTHER" id="PTHR46599">
    <property type="entry name" value="PIGGYBAC TRANSPOSABLE ELEMENT-DERIVED PROTEIN 4"/>
    <property type="match status" value="1"/>
</dbReference>
<dbReference type="AlphaFoldDB" id="A0AAY4D034"/>
<dbReference type="InterPro" id="IPR029526">
    <property type="entry name" value="PGBD"/>
</dbReference>
<evidence type="ECO:0000313" key="4">
    <source>
        <dbReference type="Proteomes" id="UP000694580"/>
    </source>
</evidence>
<feature type="region of interest" description="Disordered" evidence="1">
    <location>
        <begin position="14"/>
        <end position="42"/>
    </location>
</feature>
<reference evidence="3 4" key="1">
    <citation type="submission" date="2020-06" db="EMBL/GenBank/DDBJ databases">
        <authorList>
            <consortium name="Wellcome Sanger Institute Data Sharing"/>
        </authorList>
    </citation>
    <scope>NUCLEOTIDE SEQUENCE [LARGE SCALE GENOMIC DNA]</scope>
</reference>
<reference evidence="3" key="3">
    <citation type="submission" date="2025-09" db="UniProtKB">
        <authorList>
            <consortium name="Ensembl"/>
        </authorList>
    </citation>
    <scope>IDENTIFICATION</scope>
</reference>
<dbReference type="Pfam" id="PF13843">
    <property type="entry name" value="DDE_Tnp_1_7"/>
    <property type="match status" value="1"/>
</dbReference>
<evidence type="ECO:0000313" key="3">
    <source>
        <dbReference type="Ensembl" id="ENSDCDP00010038399.1"/>
    </source>
</evidence>
<reference evidence="3" key="2">
    <citation type="submission" date="2025-08" db="UniProtKB">
        <authorList>
            <consortium name="Ensembl"/>
        </authorList>
    </citation>
    <scope>IDENTIFICATION</scope>
</reference>
<dbReference type="Proteomes" id="UP000694580">
    <property type="component" value="Chromosome 7"/>
</dbReference>
<sequence length="489" mass="54238">ALFKLHADTPLLDTFQSSDTESDQDSYRSNGSSVALHSEPPEKRPCAGLPAAFGTWQPGLFVPAPFHFDASVSGLSGAFSLPGDPSEADCFRLFFDRGFVSLMTQHVNAFGDELDGSGWFSATEPEMYSLLACLVLMGLVRKDKIVDYWSTDPLLETPIFSQVFTESRFLLLLRALHLSSLSNSQASGPTTEKHAAISHLQQRFAELFHPSQELRICKSLTLHEGSLCPQPSPPAEPQRLGVQLITLSDVATGYVLNFRTRLSTAPSDEFSISVTMDLVRPYLGKGHVLYSDDQQNSPGLFRLLHSMNMGACGPVRPGWMPNFRASLGRQEADVLHTDSLLAVKWRGVEDVFLLSSIHGSDDFGSGGKEPKCVTDYNGKMSSGEHLQLQMDYADFGCTPLRWYHKVFLHLLGITAYNAFLVHQSVSQKRLTFHTFQLDLVSNVSESSSKYFNCNSFGKWQSNIQIAFCNWQVNVQRADVILSSFESVLK</sequence>
<feature type="domain" description="PiggyBac transposable element-derived protein" evidence="2">
    <location>
        <begin position="88"/>
        <end position="419"/>
    </location>
</feature>
<evidence type="ECO:0000256" key="1">
    <source>
        <dbReference type="SAM" id="MobiDB-lite"/>
    </source>
</evidence>
<dbReference type="Ensembl" id="ENSDCDT00010048009.1">
    <property type="protein sequence ID" value="ENSDCDP00010038399.1"/>
    <property type="gene ID" value="ENSDCDG00010024825.1"/>
</dbReference>
<name>A0AAY4D034_9TELE</name>
<dbReference type="GeneTree" id="ENSGT00940000164464"/>
<keyword evidence="4" id="KW-1185">Reference proteome</keyword>